<keyword evidence="6 7" id="KW-0472">Membrane</keyword>
<dbReference type="Pfam" id="PF01757">
    <property type="entry name" value="Acyl_transf_3"/>
    <property type="match status" value="1"/>
</dbReference>
<dbReference type="GO" id="GO:0016746">
    <property type="term" value="F:acyltransferase activity"/>
    <property type="evidence" value="ECO:0007669"/>
    <property type="project" value="UniProtKB-KW"/>
</dbReference>
<feature type="transmembrane region" description="Helical" evidence="7">
    <location>
        <begin position="46"/>
        <end position="66"/>
    </location>
</feature>
<keyword evidence="9" id="KW-0012">Acyltransferase</keyword>
<evidence type="ECO:0000256" key="7">
    <source>
        <dbReference type="SAM" id="Phobius"/>
    </source>
</evidence>
<dbReference type="EMBL" id="BMLN01000012">
    <property type="protein sequence ID" value="GGO06568.1"/>
    <property type="molecule type" value="Genomic_DNA"/>
</dbReference>
<evidence type="ECO:0000256" key="6">
    <source>
        <dbReference type="ARBA" id="ARBA00023136"/>
    </source>
</evidence>
<feature type="transmembrane region" description="Helical" evidence="7">
    <location>
        <begin position="312"/>
        <end position="335"/>
    </location>
</feature>
<accession>A0ABQ2L8N2</accession>
<feature type="transmembrane region" description="Helical" evidence="7">
    <location>
        <begin position="288"/>
        <end position="306"/>
    </location>
</feature>
<proteinExistence type="inferred from homology"/>
<comment type="similarity">
    <text evidence="2">Belongs to the acyltransferase 3 family.</text>
</comment>
<gene>
    <name evidence="9" type="primary">yfiQ</name>
    <name evidence="9" type="ORF">GCM10010969_34200</name>
</gene>
<evidence type="ECO:0000259" key="8">
    <source>
        <dbReference type="Pfam" id="PF01757"/>
    </source>
</evidence>
<keyword evidence="5 7" id="KW-1133">Transmembrane helix</keyword>
<feature type="transmembrane region" description="Helical" evidence="7">
    <location>
        <begin position="12"/>
        <end position="34"/>
    </location>
</feature>
<feature type="transmembrane region" description="Helical" evidence="7">
    <location>
        <begin position="150"/>
        <end position="170"/>
    </location>
</feature>
<dbReference type="PANTHER" id="PTHR40074:SF2">
    <property type="entry name" value="O-ACETYLTRANSFERASE WECH"/>
    <property type="match status" value="1"/>
</dbReference>
<evidence type="ECO:0000256" key="2">
    <source>
        <dbReference type="ARBA" id="ARBA00007400"/>
    </source>
</evidence>
<dbReference type="PANTHER" id="PTHR40074">
    <property type="entry name" value="O-ACETYLTRANSFERASE WECH"/>
    <property type="match status" value="1"/>
</dbReference>
<feature type="transmembrane region" description="Helical" evidence="7">
    <location>
        <begin position="87"/>
        <end position="104"/>
    </location>
</feature>
<protein>
    <submittedName>
        <fullName evidence="9">Membrane-bound acyltransferase YfiQ</fullName>
    </submittedName>
</protein>
<evidence type="ECO:0000256" key="3">
    <source>
        <dbReference type="ARBA" id="ARBA00022475"/>
    </source>
</evidence>
<evidence type="ECO:0000313" key="9">
    <source>
        <dbReference type="EMBL" id="GGO06568.1"/>
    </source>
</evidence>
<sequence length="368" mass="42288">MSELKKGYIQEVSTVRVIACLSIVLLHAIHFTVGFGMEEGSTSVDYVLLTIAGILSFGTPAFVFISELLLAHSYPNVLPKDFYKKRLLLILLPFACMAVLYAILSHYDNLARLPHVLVLNFIGGYHGWFVLVIFQFYILHRLFTKFLSRVPAKVILPVSLAINVAYLAIFNFIEPPSDRFLIPFIWDRGYWVPFFGWFFYFCLAYCWGRDYKGFLAKIKKFQVWIILFVLASLALLTYMNSLNFTLLHFNSKRADMIPLSISLILLLFLAASKWKIRSRLLSLIDRCSFGIYLIHYFYLIVYRVFIDSAADIGYWKIPLLFITALISSIATVLLVNKLPFGKYILGRTGSSQTGTEVNLFVRRKRAPL</sequence>
<reference evidence="10" key="1">
    <citation type="journal article" date="2019" name="Int. J. Syst. Evol. Microbiol.">
        <title>The Global Catalogue of Microorganisms (GCM) 10K type strain sequencing project: providing services to taxonomists for standard genome sequencing and annotation.</title>
        <authorList>
            <consortium name="The Broad Institute Genomics Platform"/>
            <consortium name="The Broad Institute Genome Sequencing Center for Infectious Disease"/>
            <person name="Wu L."/>
            <person name="Ma J."/>
        </authorList>
    </citation>
    <scope>NUCLEOTIDE SEQUENCE [LARGE SCALE GENOMIC DNA]</scope>
    <source>
        <strain evidence="10">CGMCC 1.6964</strain>
    </source>
</reference>
<dbReference type="RefSeq" id="WP_018978190.1">
    <property type="nucleotide sequence ID" value="NZ_BMLN01000012.1"/>
</dbReference>
<name>A0ABQ2L8N2_9BACL</name>
<organism evidence="9 10">
    <name type="scientific">Saccharibacillus kuerlensis</name>
    <dbReference type="NCBI Taxonomy" id="459527"/>
    <lineage>
        <taxon>Bacteria</taxon>
        <taxon>Bacillati</taxon>
        <taxon>Bacillota</taxon>
        <taxon>Bacilli</taxon>
        <taxon>Bacillales</taxon>
        <taxon>Paenibacillaceae</taxon>
        <taxon>Saccharibacillus</taxon>
    </lineage>
</organism>
<keyword evidence="4 7" id="KW-0812">Transmembrane</keyword>
<feature type="transmembrane region" description="Helical" evidence="7">
    <location>
        <begin position="190"/>
        <end position="209"/>
    </location>
</feature>
<evidence type="ECO:0000313" key="10">
    <source>
        <dbReference type="Proteomes" id="UP000606653"/>
    </source>
</evidence>
<comment type="caution">
    <text evidence="9">The sequence shown here is derived from an EMBL/GenBank/DDBJ whole genome shotgun (WGS) entry which is preliminary data.</text>
</comment>
<keyword evidence="3" id="KW-1003">Cell membrane</keyword>
<keyword evidence="9" id="KW-0808">Transferase</keyword>
<evidence type="ECO:0000256" key="4">
    <source>
        <dbReference type="ARBA" id="ARBA00022692"/>
    </source>
</evidence>
<feature type="domain" description="Acyltransferase 3" evidence="8">
    <location>
        <begin position="13"/>
        <end position="334"/>
    </location>
</feature>
<feature type="transmembrane region" description="Helical" evidence="7">
    <location>
        <begin position="259"/>
        <end position="276"/>
    </location>
</feature>
<dbReference type="InterPro" id="IPR002656">
    <property type="entry name" value="Acyl_transf_3_dom"/>
</dbReference>
<keyword evidence="10" id="KW-1185">Reference proteome</keyword>
<feature type="transmembrane region" description="Helical" evidence="7">
    <location>
        <begin position="221"/>
        <end position="239"/>
    </location>
</feature>
<feature type="transmembrane region" description="Helical" evidence="7">
    <location>
        <begin position="116"/>
        <end position="138"/>
    </location>
</feature>
<comment type="subcellular location">
    <subcellularLocation>
        <location evidence="1">Cell membrane</location>
        <topology evidence="1">Multi-pass membrane protein</topology>
    </subcellularLocation>
</comment>
<evidence type="ECO:0000256" key="5">
    <source>
        <dbReference type="ARBA" id="ARBA00022989"/>
    </source>
</evidence>
<evidence type="ECO:0000256" key="1">
    <source>
        <dbReference type="ARBA" id="ARBA00004651"/>
    </source>
</evidence>
<dbReference type="Proteomes" id="UP000606653">
    <property type="component" value="Unassembled WGS sequence"/>
</dbReference>